<feature type="region of interest" description="ACP-binding" evidence="13">
    <location>
        <begin position="255"/>
        <end position="259"/>
    </location>
</feature>
<dbReference type="EMBL" id="CP063078">
    <property type="protein sequence ID" value="QOQ87715.1"/>
    <property type="molecule type" value="Genomic_DNA"/>
</dbReference>
<evidence type="ECO:0000259" key="15">
    <source>
        <dbReference type="Pfam" id="PF08545"/>
    </source>
</evidence>
<evidence type="ECO:0000259" key="14">
    <source>
        <dbReference type="Pfam" id="PF08541"/>
    </source>
</evidence>
<comment type="similarity">
    <text evidence="2 13">Belongs to the thiolase-like superfamily. FabH family.</text>
</comment>
<protein>
    <recommendedName>
        <fullName evidence="3 13">Beta-ketoacyl-[acyl-carrier-protein] synthase III</fullName>
        <shortName evidence="13">Beta-ketoacyl-ACP synthase III</shortName>
        <shortName evidence="13">KAS III</shortName>
        <ecNumber evidence="3 13">2.3.1.180</ecNumber>
    </recommendedName>
    <alternativeName>
        <fullName evidence="13">3-oxoacyl-[acyl-carrier-protein] synthase 3</fullName>
    </alternativeName>
    <alternativeName>
        <fullName evidence="13">3-oxoacyl-[acyl-carrier-protein] synthase III</fullName>
    </alternativeName>
</protein>
<feature type="active site" evidence="13">
    <location>
        <position position="114"/>
    </location>
</feature>
<keyword evidence="5 13" id="KW-0444">Lipid biosynthesis</keyword>
<keyword evidence="9 13" id="KW-0275">Fatty acid biosynthesis</keyword>
<evidence type="ECO:0000256" key="7">
    <source>
        <dbReference type="ARBA" id="ARBA00022832"/>
    </source>
</evidence>
<dbReference type="GO" id="GO:0004315">
    <property type="term" value="F:3-oxoacyl-[acyl-carrier-protein] synthase activity"/>
    <property type="evidence" value="ECO:0007669"/>
    <property type="project" value="InterPro"/>
</dbReference>
<dbReference type="GO" id="GO:0006633">
    <property type="term" value="P:fatty acid biosynthetic process"/>
    <property type="evidence" value="ECO:0007669"/>
    <property type="project" value="UniProtKB-UniRule"/>
</dbReference>
<evidence type="ECO:0000256" key="9">
    <source>
        <dbReference type="ARBA" id="ARBA00023160"/>
    </source>
</evidence>
<feature type="active site" evidence="13">
    <location>
        <position position="284"/>
    </location>
</feature>
<dbReference type="UniPathway" id="UPA00094"/>
<comment type="domain">
    <text evidence="13">The last Arg residue of the ACP-binding site is essential for the weak association between ACP/AcpP and FabH.</text>
</comment>
<dbReference type="NCBIfam" id="TIGR00747">
    <property type="entry name" value="fabH"/>
    <property type="match status" value="1"/>
</dbReference>
<evidence type="ECO:0000256" key="10">
    <source>
        <dbReference type="ARBA" id="ARBA00023268"/>
    </source>
</evidence>
<dbReference type="PANTHER" id="PTHR34069">
    <property type="entry name" value="3-OXOACYL-[ACYL-CARRIER-PROTEIN] SYNTHASE 3"/>
    <property type="match status" value="1"/>
</dbReference>
<feature type="domain" description="Beta-ketoacyl-[acyl-carrier-protein] synthase III N-terminal" evidence="15">
    <location>
        <begin position="108"/>
        <end position="186"/>
    </location>
</feature>
<comment type="pathway">
    <text evidence="1 13">Lipid metabolism; fatty acid biosynthesis.</text>
</comment>
<evidence type="ECO:0000256" key="6">
    <source>
        <dbReference type="ARBA" id="ARBA00022679"/>
    </source>
</evidence>
<dbReference type="NCBIfam" id="NF006829">
    <property type="entry name" value="PRK09352.1"/>
    <property type="match status" value="1"/>
</dbReference>
<dbReference type="Proteomes" id="UP000594749">
    <property type="component" value="Chromosome"/>
</dbReference>
<keyword evidence="17" id="KW-1185">Reference proteome</keyword>
<dbReference type="InterPro" id="IPR004655">
    <property type="entry name" value="FabH"/>
</dbReference>
<evidence type="ECO:0000256" key="1">
    <source>
        <dbReference type="ARBA" id="ARBA00005194"/>
    </source>
</evidence>
<evidence type="ECO:0000313" key="16">
    <source>
        <dbReference type="EMBL" id="QOQ87715.1"/>
    </source>
</evidence>
<dbReference type="InterPro" id="IPR016039">
    <property type="entry name" value="Thiolase-like"/>
</dbReference>
<dbReference type="InterPro" id="IPR013747">
    <property type="entry name" value="ACP_syn_III_C"/>
</dbReference>
<name>A0A7M1LJL1_9BACT</name>
<keyword evidence="6 13" id="KW-0808">Transferase</keyword>
<evidence type="ECO:0000256" key="5">
    <source>
        <dbReference type="ARBA" id="ARBA00022516"/>
    </source>
</evidence>
<dbReference type="GO" id="GO:0044550">
    <property type="term" value="P:secondary metabolite biosynthetic process"/>
    <property type="evidence" value="ECO:0007669"/>
    <property type="project" value="TreeGrafter"/>
</dbReference>
<keyword evidence="4 13" id="KW-0963">Cytoplasm</keyword>
<organism evidence="16 17">
    <name type="scientific">Campylobacter corcagiensis</name>
    <dbReference type="NCBI Taxonomy" id="1448857"/>
    <lineage>
        <taxon>Bacteria</taxon>
        <taxon>Pseudomonadati</taxon>
        <taxon>Campylobacterota</taxon>
        <taxon>Epsilonproteobacteria</taxon>
        <taxon>Campylobacterales</taxon>
        <taxon>Campylobacteraceae</taxon>
        <taxon>Campylobacter</taxon>
    </lineage>
</organism>
<keyword evidence="10 13" id="KW-0511">Multifunctional enzyme</keyword>
<accession>A0A7M1LJL1</accession>
<reference evidence="16 17" key="1">
    <citation type="submission" date="2020-10" db="EMBL/GenBank/DDBJ databases">
        <title>Campylobacter and Helicobacter PacBio genomes.</title>
        <authorList>
            <person name="Lane C."/>
        </authorList>
    </citation>
    <scope>NUCLEOTIDE SEQUENCE [LARGE SCALE GENOMIC DNA]</scope>
    <source>
        <strain evidence="16 17">2016D-0077</strain>
    </source>
</reference>
<evidence type="ECO:0000256" key="13">
    <source>
        <dbReference type="HAMAP-Rule" id="MF_01815"/>
    </source>
</evidence>
<dbReference type="SUPFAM" id="SSF53901">
    <property type="entry name" value="Thiolase-like"/>
    <property type="match status" value="1"/>
</dbReference>
<evidence type="ECO:0000256" key="4">
    <source>
        <dbReference type="ARBA" id="ARBA00022490"/>
    </source>
</evidence>
<evidence type="ECO:0000256" key="8">
    <source>
        <dbReference type="ARBA" id="ARBA00023098"/>
    </source>
</evidence>
<dbReference type="CDD" id="cd00830">
    <property type="entry name" value="KAS_III"/>
    <property type="match status" value="1"/>
</dbReference>
<dbReference type="OrthoDB" id="9815506at2"/>
<dbReference type="EC" id="2.3.1.180" evidence="3 13"/>
<evidence type="ECO:0000256" key="11">
    <source>
        <dbReference type="ARBA" id="ARBA00023315"/>
    </source>
</evidence>
<gene>
    <name evidence="13" type="primary">fabH</name>
    <name evidence="16" type="ORF">IMC76_02570</name>
</gene>
<dbReference type="InterPro" id="IPR013751">
    <property type="entry name" value="ACP_syn_III_N"/>
</dbReference>
<dbReference type="Pfam" id="PF08545">
    <property type="entry name" value="ACP_syn_III"/>
    <property type="match status" value="1"/>
</dbReference>
<proteinExistence type="inferred from homology"/>
<comment type="function">
    <text evidence="13">Catalyzes the condensation reaction of fatty acid synthesis by the addition to an acyl acceptor of two carbons from malonyl-ACP. Catalyzes the first condensation reaction which initiates fatty acid synthesis and may therefore play a role in governing the total rate of fatty acid production. Possesses both acetoacetyl-ACP synthase and acetyl transacylase activities. Its substrate specificity determines the biosynthesis of branched-chain and/or straight-chain of fatty acids.</text>
</comment>
<comment type="subunit">
    <text evidence="13">Homodimer.</text>
</comment>
<evidence type="ECO:0000256" key="3">
    <source>
        <dbReference type="ARBA" id="ARBA00012333"/>
    </source>
</evidence>
<dbReference type="GO" id="GO:0033818">
    <property type="term" value="F:beta-ketoacyl-acyl-carrier-protein synthase III activity"/>
    <property type="evidence" value="ECO:0007669"/>
    <property type="project" value="UniProtKB-UniRule"/>
</dbReference>
<keyword evidence="7 13" id="KW-0276">Fatty acid metabolism</keyword>
<dbReference type="HAMAP" id="MF_01815">
    <property type="entry name" value="FabH"/>
    <property type="match status" value="1"/>
</dbReference>
<sequence>MIKASLISIAAYAPKSILTNYDLEKMVETSDEWIVKRTGIKQRHIAQKDESTSDLGYEAAKVAIKRANLSPCQIDAIICATISPDYLCMPSTATQIARKLGLLNITAFDISAACTGFVYALEMAKALVESGIKKNVLIIGAEKLSAITNWKDRTTCVLFGDGAGAAVISQSKDENFIIDTHTASDGSKGDLLITPGCGSINPASKEMLENELQFIHMKGNEVFRVAVQTLTNDVLNILEKNQIQASNIDLFAPHQANLRIIKAVQQRLELNDDKCVVTVDRYGNTSSASIPMALNFAYENSKLKKGDLVLLDAFGGGFTWGSALLKFGGEIYNVRENF</sequence>
<feature type="active site" evidence="13">
    <location>
        <position position="254"/>
    </location>
</feature>
<keyword evidence="8 13" id="KW-0443">Lipid metabolism</keyword>
<comment type="subcellular location">
    <subcellularLocation>
        <location evidence="13">Cytoplasm</location>
    </subcellularLocation>
</comment>
<evidence type="ECO:0000313" key="17">
    <source>
        <dbReference type="Proteomes" id="UP000594749"/>
    </source>
</evidence>
<dbReference type="GO" id="GO:0005737">
    <property type="term" value="C:cytoplasm"/>
    <property type="evidence" value="ECO:0007669"/>
    <property type="project" value="UniProtKB-SubCell"/>
</dbReference>
<keyword evidence="11 13" id="KW-0012">Acyltransferase</keyword>
<dbReference type="Pfam" id="PF08541">
    <property type="entry name" value="ACP_syn_III_C"/>
    <property type="match status" value="1"/>
</dbReference>
<comment type="catalytic activity">
    <reaction evidence="12">
        <text>malonyl-[ACP] + acetyl-CoA + H(+) = 3-oxobutanoyl-[ACP] + CO2 + CoA</text>
        <dbReference type="Rhea" id="RHEA:12080"/>
        <dbReference type="Rhea" id="RHEA-COMP:9623"/>
        <dbReference type="Rhea" id="RHEA-COMP:9625"/>
        <dbReference type="ChEBI" id="CHEBI:15378"/>
        <dbReference type="ChEBI" id="CHEBI:16526"/>
        <dbReference type="ChEBI" id="CHEBI:57287"/>
        <dbReference type="ChEBI" id="CHEBI:57288"/>
        <dbReference type="ChEBI" id="CHEBI:78449"/>
        <dbReference type="ChEBI" id="CHEBI:78450"/>
        <dbReference type="EC" id="2.3.1.180"/>
    </reaction>
    <physiologicalReaction direction="left-to-right" evidence="12">
        <dbReference type="Rhea" id="RHEA:12081"/>
    </physiologicalReaction>
</comment>
<dbReference type="PANTHER" id="PTHR34069:SF2">
    <property type="entry name" value="BETA-KETOACYL-[ACYL-CARRIER-PROTEIN] SYNTHASE III"/>
    <property type="match status" value="1"/>
</dbReference>
<dbReference type="AlphaFoldDB" id="A0A7M1LJL1"/>
<evidence type="ECO:0000256" key="12">
    <source>
        <dbReference type="ARBA" id="ARBA00051096"/>
    </source>
</evidence>
<dbReference type="FunFam" id="3.40.47.10:FF:000004">
    <property type="entry name" value="3-oxoacyl-[acyl-carrier-protein] synthase 3"/>
    <property type="match status" value="1"/>
</dbReference>
<evidence type="ECO:0000256" key="2">
    <source>
        <dbReference type="ARBA" id="ARBA00008642"/>
    </source>
</evidence>
<dbReference type="Gene3D" id="3.40.47.10">
    <property type="match status" value="1"/>
</dbReference>
<dbReference type="RefSeq" id="WP_025802573.1">
    <property type="nucleotide sequence ID" value="NZ_CP053842.1"/>
</dbReference>
<feature type="domain" description="Beta-ketoacyl-[acyl-carrier-protein] synthase III C-terminal" evidence="14">
    <location>
        <begin position="238"/>
        <end position="326"/>
    </location>
</feature>